<dbReference type="PANTHER" id="PTHR33463">
    <property type="entry name" value="NB-ARC DOMAIN-CONTAINING PROTEIN-RELATED"/>
    <property type="match status" value="1"/>
</dbReference>
<evidence type="ECO:0000256" key="3">
    <source>
        <dbReference type="ARBA" id="ARBA00022840"/>
    </source>
</evidence>
<protein>
    <recommendedName>
        <fullName evidence="5">NB-ARC domain-containing protein</fullName>
    </recommendedName>
</protein>
<feature type="domain" description="NB-ARC" evidence="5">
    <location>
        <begin position="165"/>
        <end position="328"/>
    </location>
</feature>
<dbReference type="AlphaFoldDB" id="A0AA88CPP8"/>
<dbReference type="Gene3D" id="1.10.8.430">
    <property type="entry name" value="Helical domain of apoptotic protease-activating factors"/>
    <property type="match status" value="1"/>
</dbReference>
<evidence type="ECO:0000313" key="6">
    <source>
        <dbReference type="EMBL" id="GMN24896.1"/>
    </source>
</evidence>
<evidence type="ECO:0000256" key="1">
    <source>
        <dbReference type="ARBA" id="ARBA00022741"/>
    </source>
</evidence>
<dbReference type="Pfam" id="PF00931">
    <property type="entry name" value="NB-ARC"/>
    <property type="match status" value="1"/>
</dbReference>
<proteinExistence type="predicted"/>
<evidence type="ECO:0000256" key="4">
    <source>
        <dbReference type="SAM" id="Coils"/>
    </source>
</evidence>
<gene>
    <name evidence="6" type="ORF">TIFTF001_000741</name>
</gene>
<dbReference type="FunFam" id="3.40.50.300:FF:001091">
    <property type="entry name" value="Probable disease resistance protein At1g61300"/>
    <property type="match status" value="1"/>
</dbReference>
<keyword evidence="7" id="KW-1185">Reference proteome</keyword>
<evidence type="ECO:0000259" key="5">
    <source>
        <dbReference type="Pfam" id="PF00931"/>
    </source>
</evidence>
<dbReference type="Gene3D" id="3.40.50.300">
    <property type="entry name" value="P-loop containing nucleotide triphosphate hydrolases"/>
    <property type="match status" value="1"/>
</dbReference>
<dbReference type="InterPro" id="IPR002182">
    <property type="entry name" value="NB-ARC"/>
</dbReference>
<keyword evidence="4" id="KW-0175">Coiled coil</keyword>
<feature type="coiled-coil region" evidence="4">
    <location>
        <begin position="40"/>
        <end position="81"/>
    </location>
</feature>
<dbReference type="PANTHER" id="PTHR33463:SF198">
    <property type="entry name" value="RPP4C3"/>
    <property type="match status" value="1"/>
</dbReference>
<dbReference type="InterPro" id="IPR027417">
    <property type="entry name" value="P-loop_NTPase"/>
</dbReference>
<dbReference type="SUPFAM" id="SSF52540">
    <property type="entry name" value="P-loop containing nucleoside triphosphate hydrolases"/>
    <property type="match status" value="1"/>
</dbReference>
<sequence length="380" mass="42216">MECLVGFGASLAAKCSEYTVESSGSQFGELGFIFYHKTNLDNLRTQVQQLGLAKERLQHSIDEAKRNCEEIEASVNDWLVQADNISAEANNLLRDEGQGNTKCCCGCFPNLVSRSRLSKKAVKMASEISEFVVDAGRFDKVSYRIRRDGVIENKGFVDFESRMSTLEGIMEALRDSGVSMIGVYGVAGVGKTMLAKEVGRRAVEEKIFSEVVVATVSQTPNHENIQQEVAEKLGLEFREKSVSVRANRLQCRLRQEEKTLIILDDIWENLELDEVGISFGDAQKGCKILLTSRFRNVLCDDMGAEKNFQVGPLSDNESTSLFKQMVGDLAEKPDFRDLAAQIVEKCGGLPATIAKVASDLKNKSLYVWKNVLTQLQRSIN</sequence>
<dbReference type="InterPro" id="IPR042197">
    <property type="entry name" value="Apaf_helical"/>
</dbReference>
<dbReference type="Gramene" id="FCD_00001245-RA">
    <property type="protein sequence ID" value="FCD_00001245-RA:cds"/>
    <property type="gene ID" value="FCD_00001245"/>
</dbReference>
<name>A0AA88CPP8_FICCA</name>
<keyword evidence="2" id="KW-0611">Plant defense</keyword>
<keyword evidence="3" id="KW-0067">ATP-binding</keyword>
<accession>A0AA88CPP8</accession>
<dbReference type="InterPro" id="IPR050905">
    <property type="entry name" value="Plant_NBS-LRR"/>
</dbReference>
<dbReference type="GO" id="GO:0006952">
    <property type="term" value="P:defense response"/>
    <property type="evidence" value="ECO:0007669"/>
    <property type="project" value="UniProtKB-KW"/>
</dbReference>
<keyword evidence="1" id="KW-0547">Nucleotide-binding</keyword>
<dbReference type="Proteomes" id="UP001187192">
    <property type="component" value="Unassembled WGS sequence"/>
</dbReference>
<evidence type="ECO:0000313" key="7">
    <source>
        <dbReference type="Proteomes" id="UP001187192"/>
    </source>
</evidence>
<dbReference type="EMBL" id="BTGU01000001">
    <property type="protein sequence ID" value="GMN24896.1"/>
    <property type="molecule type" value="Genomic_DNA"/>
</dbReference>
<comment type="caution">
    <text evidence="6">The sequence shown here is derived from an EMBL/GenBank/DDBJ whole genome shotgun (WGS) entry which is preliminary data.</text>
</comment>
<dbReference type="PRINTS" id="PR00364">
    <property type="entry name" value="DISEASERSIST"/>
</dbReference>
<dbReference type="GO" id="GO:0005524">
    <property type="term" value="F:ATP binding"/>
    <property type="evidence" value="ECO:0007669"/>
    <property type="project" value="UniProtKB-KW"/>
</dbReference>
<organism evidence="6 7">
    <name type="scientific">Ficus carica</name>
    <name type="common">Common fig</name>
    <dbReference type="NCBI Taxonomy" id="3494"/>
    <lineage>
        <taxon>Eukaryota</taxon>
        <taxon>Viridiplantae</taxon>
        <taxon>Streptophyta</taxon>
        <taxon>Embryophyta</taxon>
        <taxon>Tracheophyta</taxon>
        <taxon>Spermatophyta</taxon>
        <taxon>Magnoliopsida</taxon>
        <taxon>eudicotyledons</taxon>
        <taxon>Gunneridae</taxon>
        <taxon>Pentapetalae</taxon>
        <taxon>rosids</taxon>
        <taxon>fabids</taxon>
        <taxon>Rosales</taxon>
        <taxon>Moraceae</taxon>
        <taxon>Ficeae</taxon>
        <taxon>Ficus</taxon>
    </lineage>
</organism>
<reference evidence="6" key="1">
    <citation type="submission" date="2023-07" db="EMBL/GenBank/DDBJ databases">
        <title>draft genome sequence of fig (Ficus carica).</title>
        <authorList>
            <person name="Takahashi T."/>
            <person name="Nishimura K."/>
        </authorList>
    </citation>
    <scope>NUCLEOTIDE SEQUENCE</scope>
</reference>
<evidence type="ECO:0000256" key="2">
    <source>
        <dbReference type="ARBA" id="ARBA00022821"/>
    </source>
</evidence>
<dbReference type="GO" id="GO:0043531">
    <property type="term" value="F:ADP binding"/>
    <property type="evidence" value="ECO:0007669"/>
    <property type="project" value="InterPro"/>
</dbReference>